<evidence type="ECO:0000256" key="5">
    <source>
        <dbReference type="ARBA" id="ARBA00023136"/>
    </source>
</evidence>
<keyword evidence="4 6" id="KW-1133">Transmembrane helix</keyword>
<dbReference type="OrthoDB" id="9787732at2"/>
<name>A0A4S3KE14_9GAMM</name>
<evidence type="ECO:0000256" key="1">
    <source>
        <dbReference type="ARBA" id="ARBA00004651"/>
    </source>
</evidence>
<dbReference type="EMBL" id="MWQO01000073">
    <property type="protein sequence ID" value="THD06763.1"/>
    <property type="molecule type" value="Genomic_DNA"/>
</dbReference>
<dbReference type="InterPro" id="IPR010432">
    <property type="entry name" value="RDD"/>
</dbReference>
<dbReference type="Proteomes" id="UP000307749">
    <property type="component" value="Unassembled WGS sequence"/>
</dbReference>
<feature type="transmembrane region" description="Helical" evidence="6">
    <location>
        <begin position="24"/>
        <end position="46"/>
    </location>
</feature>
<gene>
    <name evidence="8" type="ORF">B1806_15750</name>
</gene>
<keyword evidence="9" id="KW-1185">Reference proteome</keyword>
<protein>
    <recommendedName>
        <fullName evidence="7">RDD domain-containing protein</fullName>
    </recommendedName>
</protein>
<keyword evidence="3 6" id="KW-0812">Transmembrane</keyword>
<dbReference type="AlphaFoldDB" id="A0A4S3KE14"/>
<evidence type="ECO:0000256" key="6">
    <source>
        <dbReference type="SAM" id="Phobius"/>
    </source>
</evidence>
<dbReference type="RefSeq" id="WP_081126282.1">
    <property type="nucleotide sequence ID" value="NZ_LDOS01000001.1"/>
</dbReference>
<keyword evidence="5 6" id="KW-0472">Membrane</keyword>
<keyword evidence="2" id="KW-1003">Cell membrane</keyword>
<accession>A0A4S3KE14</accession>
<feature type="transmembrane region" description="Helical" evidence="6">
    <location>
        <begin position="58"/>
        <end position="76"/>
    </location>
</feature>
<dbReference type="Pfam" id="PF06271">
    <property type="entry name" value="RDD"/>
    <property type="match status" value="1"/>
</dbReference>
<evidence type="ECO:0000313" key="8">
    <source>
        <dbReference type="EMBL" id="THD06763.1"/>
    </source>
</evidence>
<dbReference type="STRING" id="993689.GCA_002077135_00929"/>
<evidence type="ECO:0000256" key="3">
    <source>
        <dbReference type="ARBA" id="ARBA00022692"/>
    </source>
</evidence>
<comment type="caution">
    <text evidence="8">The sequence shown here is derived from an EMBL/GenBank/DDBJ whole genome shotgun (WGS) entry which is preliminary data.</text>
</comment>
<organism evidence="8 9">
    <name type="scientific">Metallibacterium scheffleri</name>
    <dbReference type="NCBI Taxonomy" id="993689"/>
    <lineage>
        <taxon>Bacteria</taxon>
        <taxon>Pseudomonadati</taxon>
        <taxon>Pseudomonadota</taxon>
        <taxon>Gammaproteobacteria</taxon>
        <taxon>Lysobacterales</taxon>
        <taxon>Rhodanobacteraceae</taxon>
        <taxon>Metallibacterium</taxon>
    </lineage>
</organism>
<evidence type="ECO:0000256" key="2">
    <source>
        <dbReference type="ARBA" id="ARBA00022475"/>
    </source>
</evidence>
<comment type="subcellular location">
    <subcellularLocation>
        <location evidence="1">Cell membrane</location>
        <topology evidence="1">Multi-pass membrane protein</topology>
    </subcellularLocation>
</comment>
<feature type="transmembrane region" description="Helical" evidence="6">
    <location>
        <begin position="187"/>
        <end position="207"/>
    </location>
</feature>
<evidence type="ECO:0000259" key="7">
    <source>
        <dbReference type="Pfam" id="PF06271"/>
    </source>
</evidence>
<sequence length="330" mass="35218">MSDAPQSGSGSGAPVAYSGAWRRLGAFCIDGLVLGIIGIALGAVAFARLAALGPWGRLLGFVIAVAYFGVLESRVGGGRTLGKRLLGIRVVDHSGHALSLAQALFRSTIFFVPYFLNGLMLGADSMIPWVAMVLSILVFGLGFSILYLLLFNLPTRQSVHDLATGAFVVKAPASAPLPTPLRRVHKIVIAVAVALSLVLPLGGLWIASRLTFLAPILRVGRTLDAQSHVVSASVNEGTRWSSFNGSVMHKTTMLSASVVMRRWPADPKSAAASFASILLRDVPGASTRDVVSVQLAYGYDIGIARAWRYMNYSYTPAAWMRLESPRTTIH</sequence>
<evidence type="ECO:0000313" key="9">
    <source>
        <dbReference type="Proteomes" id="UP000307749"/>
    </source>
</evidence>
<dbReference type="PANTHER" id="PTHR36115">
    <property type="entry name" value="PROLINE-RICH ANTIGEN HOMOLOG-RELATED"/>
    <property type="match status" value="1"/>
</dbReference>
<feature type="transmembrane region" description="Helical" evidence="6">
    <location>
        <begin position="128"/>
        <end position="150"/>
    </location>
</feature>
<evidence type="ECO:0000256" key="4">
    <source>
        <dbReference type="ARBA" id="ARBA00022989"/>
    </source>
</evidence>
<dbReference type="InterPro" id="IPR051791">
    <property type="entry name" value="Pra-immunoreactive"/>
</dbReference>
<proteinExistence type="predicted"/>
<reference evidence="8 9" key="1">
    <citation type="submission" date="2017-02" db="EMBL/GenBank/DDBJ databases">
        <title>Whole genome sequencing of Metallibacterium scheffleri DSM 24874 (T).</title>
        <authorList>
            <person name="Kumar S."/>
            <person name="Patil P."/>
            <person name="Patil P.B."/>
        </authorList>
    </citation>
    <scope>NUCLEOTIDE SEQUENCE [LARGE SCALE GENOMIC DNA]</scope>
    <source>
        <strain evidence="8 9">DSM 24874</strain>
    </source>
</reference>
<feature type="domain" description="RDD" evidence="7">
    <location>
        <begin position="17"/>
        <end position="164"/>
    </location>
</feature>
<dbReference type="GO" id="GO:0005886">
    <property type="term" value="C:plasma membrane"/>
    <property type="evidence" value="ECO:0007669"/>
    <property type="project" value="UniProtKB-SubCell"/>
</dbReference>